<sequence length="277" mass="28866">MLSLYASRMFTHEAKRAATLAAVLLLALTGATACAGRATDTAPQGGEVAEKRRSTQEGTVGMREFSAAPDRLPSCYRGARDATAYRLPGSPGRGRMVAMGSGPRGVVFAPISWGDACEWAAEAKRLAAGGYHVVTFDWGTDRRRTVSDATRLLRSRGTTDVAWVGGCMGGTLMLGMLTDRTARPVGVAGISPLASLGGYSAGSGTSYQGELLLLGTADDPLSDEGKLREVARGFPEAEVAVLPGTLHAAEIFTGPHGDTARRSLDGFLDRTFSPAAG</sequence>
<dbReference type="AlphaFoldDB" id="A0A5J4LE99"/>
<accession>A0A5J4LE99</accession>
<proteinExistence type="predicted"/>
<feature type="signal peptide" evidence="2">
    <location>
        <begin position="1"/>
        <end position="35"/>
    </location>
</feature>
<dbReference type="EMBL" id="BLAG01000014">
    <property type="protein sequence ID" value="GES32483.1"/>
    <property type="molecule type" value="Genomic_DNA"/>
</dbReference>
<evidence type="ECO:0008006" key="5">
    <source>
        <dbReference type="Google" id="ProtNLM"/>
    </source>
</evidence>
<keyword evidence="2" id="KW-0732">Signal</keyword>
<evidence type="ECO:0000313" key="4">
    <source>
        <dbReference type="Proteomes" id="UP000325598"/>
    </source>
</evidence>
<name>A0A5J4LE99_9ACTN</name>
<organism evidence="3 4">
    <name type="scientific">Streptomyces angustmyceticus</name>
    <dbReference type="NCBI Taxonomy" id="285578"/>
    <lineage>
        <taxon>Bacteria</taxon>
        <taxon>Bacillati</taxon>
        <taxon>Actinomycetota</taxon>
        <taxon>Actinomycetes</taxon>
        <taxon>Kitasatosporales</taxon>
        <taxon>Streptomycetaceae</taxon>
        <taxon>Streptomyces</taxon>
    </lineage>
</organism>
<dbReference type="SUPFAM" id="SSF53474">
    <property type="entry name" value="alpha/beta-Hydrolases"/>
    <property type="match status" value="1"/>
</dbReference>
<protein>
    <recommendedName>
        <fullName evidence="5">Alpha/beta hydrolase</fullName>
    </recommendedName>
</protein>
<keyword evidence="4" id="KW-1185">Reference proteome</keyword>
<evidence type="ECO:0000313" key="3">
    <source>
        <dbReference type="EMBL" id="GES32483.1"/>
    </source>
</evidence>
<dbReference type="InterPro" id="IPR029058">
    <property type="entry name" value="AB_hydrolase_fold"/>
</dbReference>
<feature type="region of interest" description="Disordered" evidence="1">
    <location>
        <begin position="37"/>
        <end position="60"/>
    </location>
</feature>
<dbReference type="Gene3D" id="3.40.50.1820">
    <property type="entry name" value="alpha/beta hydrolase"/>
    <property type="match status" value="1"/>
</dbReference>
<reference evidence="3 4" key="1">
    <citation type="submission" date="2019-10" db="EMBL/GenBank/DDBJ databases">
        <title>Whole genome shotgun sequence of Streptomyces angustmyceticus NBRC 3934.</title>
        <authorList>
            <person name="Hosoyama A."/>
            <person name="Ichikawa N."/>
            <person name="Kimura A."/>
            <person name="Kitahashi Y."/>
            <person name="Komaki H."/>
            <person name="Uohara A."/>
        </authorList>
    </citation>
    <scope>NUCLEOTIDE SEQUENCE [LARGE SCALE GENOMIC DNA]</scope>
    <source>
        <strain evidence="3 4">NBRC 3934</strain>
    </source>
</reference>
<feature type="chain" id="PRO_5023828124" description="Alpha/beta hydrolase" evidence="2">
    <location>
        <begin position="36"/>
        <end position="277"/>
    </location>
</feature>
<gene>
    <name evidence="3" type="ORF">San01_49700</name>
</gene>
<comment type="caution">
    <text evidence="3">The sequence shown here is derived from an EMBL/GenBank/DDBJ whole genome shotgun (WGS) entry which is preliminary data.</text>
</comment>
<dbReference type="Proteomes" id="UP000325598">
    <property type="component" value="Unassembled WGS sequence"/>
</dbReference>
<evidence type="ECO:0000256" key="1">
    <source>
        <dbReference type="SAM" id="MobiDB-lite"/>
    </source>
</evidence>
<evidence type="ECO:0000256" key="2">
    <source>
        <dbReference type="SAM" id="SignalP"/>
    </source>
</evidence>